<dbReference type="FunCoup" id="A0A3N4L488">
    <property type="interactions" value="426"/>
</dbReference>
<comment type="subcellular location">
    <subcellularLocation>
        <location evidence="1">Endoplasmic reticulum membrane</location>
        <topology evidence="1">Single-pass type II membrane protein</topology>
    </subcellularLocation>
</comment>
<dbReference type="Pfam" id="PF04573">
    <property type="entry name" value="SPC22"/>
    <property type="match status" value="1"/>
</dbReference>
<evidence type="ECO:0000256" key="6">
    <source>
        <dbReference type="ARBA" id="ARBA00022989"/>
    </source>
</evidence>
<keyword evidence="3 10" id="KW-0812">Transmembrane</keyword>
<keyword evidence="7 9" id="KW-0472">Membrane</keyword>
<dbReference type="GO" id="GO:0006465">
    <property type="term" value="P:signal peptide processing"/>
    <property type="evidence" value="ECO:0007669"/>
    <property type="project" value="UniProtKB-UniRule"/>
</dbReference>
<evidence type="ECO:0000256" key="4">
    <source>
        <dbReference type="ARBA" id="ARBA00022824"/>
    </source>
</evidence>
<evidence type="ECO:0000256" key="8">
    <source>
        <dbReference type="ARBA" id="ARBA00045670"/>
    </source>
</evidence>
<dbReference type="EMBL" id="ML119105">
    <property type="protein sequence ID" value="RPB17687.1"/>
    <property type="molecule type" value="Genomic_DNA"/>
</dbReference>
<accession>A0A3N4L488</accession>
<keyword evidence="4 9" id="KW-0256">Endoplasmic reticulum</keyword>
<evidence type="ECO:0000256" key="3">
    <source>
        <dbReference type="ARBA" id="ARBA00022692"/>
    </source>
</evidence>
<keyword evidence="6 10" id="KW-1133">Transmembrane helix</keyword>
<evidence type="ECO:0000256" key="7">
    <source>
        <dbReference type="ARBA" id="ARBA00023136"/>
    </source>
</evidence>
<dbReference type="InParanoid" id="A0A3N4L488"/>
<dbReference type="GO" id="GO:0005787">
    <property type="term" value="C:signal peptidase complex"/>
    <property type="evidence" value="ECO:0007669"/>
    <property type="project" value="UniProtKB-UniRule"/>
</dbReference>
<dbReference type="PANTHER" id="PTHR12804:SF0">
    <property type="entry name" value="SIGNAL PEPTIDASE COMPLEX SUBUNIT 3"/>
    <property type="match status" value="1"/>
</dbReference>
<keyword evidence="5" id="KW-0735">Signal-anchor</keyword>
<comment type="similarity">
    <text evidence="2 9">Belongs to the SPCS3 family.</text>
</comment>
<organism evidence="11 12">
    <name type="scientific">Morchella conica CCBAS932</name>
    <dbReference type="NCBI Taxonomy" id="1392247"/>
    <lineage>
        <taxon>Eukaryota</taxon>
        <taxon>Fungi</taxon>
        <taxon>Dikarya</taxon>
        <taxon>Ascomycota</taxon>
        <taxon>Pezizomycotina</taxon>
        <taxon>Pezizomycetes</taxon>
        <taxon>Pezizales</taxon>
        <taxon>Morchellaceae</taxon>
        <taxon>Morchella</taxon>
    </lineage>
</organism>
<dbReference type="STRING" id="1392247.A0A3N4L488"/>
<keyword evidence="12" id="KW-1185">Reference proteome</keyword>
<evidence type="ECO:0000313" key="11">
    <source>
        <dbReference type="EMBL" id="RPB17687.1"/>
    </source>
</evidence>
<name>A0A3N4L488_9PEZI</name>
<dbReference type="AlphaFoldDB" id="A0A3N4L488"/>
<dbReference type="OrthoDB" id="10261524at2759"/>
<proteinExistence type="inferred from homology"/>
<evidence type="ECO:0000256" key="5">
    <source>
        <dbReference type="ARBA" id="ARBA00022968"/>
    </source>
</evidence>
<evidence type="ECO:0000313" key="12">
    <source>
        <dbReference type="Proteomes" id="UP000277580"/>
    </source>
</evidence>
<dbReference type="PANTHER" id="PTHR12804">
    <property type="entry name" value="MICROSOMAL SIGNAL PEPTIDASE 23 KD SUBUNIT SPC22/23"/>
    <property type="match status" value="1"/>
</dbReference>
<evidence type="ECO:0000256" key="9">
    <source>
        <dbReference type="PIRNR" id="PIRNR016089"/>
    </source>
</evidence>
<evidence type="ECO:0000256" key="1">
    <source>
        <dbReference type="ARBA" id="ARBA00004648"/>
    </source>
</evidence>
<gene>
    <name evidence="11" type="ORF">P167DRAFT_498365</name>
</gene>
<feature type="transmembrane region" description="Helical" evidence="10">
    <location>
        <begin position="12"/>
        <end position="32"/>
    </location>
</feature>
<sequence>MHSSLVRVQSVFSFFTTVTFCVAAFIALSTVLSPTNPTATVDVRKFRVIKGRAHQYYASKVQEYAFINFDLDADLGSLFNWNTKQVFTYISASYPGSKFSENEAVIWDAILPHRSASRLHLKNERAKYNINDITGKFSDRENITLSLYWNVQPHVGVLTWGSVGLSEAFTLPPLEGKEKVSAKN</sequence>
<comment type="function">
    <text evidence="8">Essential component of the signal peptidase complex (SPC) which catalyzes the cleavage of N-terminal signal sequences from nascent proteins as they are translocated into the lumen of the endoplasmic reticulum. Essential for the SPC catalytic activity, possibly by stabilizing and positioning the active center of the complex close to the lumenal surface. Essential for viability.</text>
</comment>
<protein>
    <recommendedName>
        <fullName evidence="9">Signal peptidase subunit 3</fullName>
    </recommendedName>
</protein>
<dbReference type="GO" id="GO:0045047">
    <property type="term" value="P:protein targeting to ER"/>
    <property type="evidence" value="ECO:0007669"/>
    <property type="project" value="TreeGrafter"/>
</dbReference>
<dbReference type="InterPro" id="IPR007653">
    <property type="entry name" value="SPC3"/>
</dbReference>
<dbReference type="PIRSF" id="PIRSF016089">
    <property type="entry name" value="SPC22"/>
    <property type="match status" value="1"/>
</dbReference>
<dbReference type="Proteomes" id="UP000277580">
    <property type="component" value="Unassembled WGS sequence"/>
</dbReference>
<evidence type="ECO:0000256" key="2">
    <source>
        <dbReference type="ARBA" id="ARBA00009289"/>
    </source>
</evidence>
<reference evidence="11 12" key="1">
    <citation type="journal article" date="2018" name="Nat. Ecol. Evol.">
        <title>Pezizomycetes genomes reveal the molecular basis of ectomycorrhizal truffle lifestyle.</title>
        <authorList>
            <person name="Murat C."/>
            <person name="Payen T."/>
            <person name="Noel B."/>
            <person name="Kuo A."/>
            <person name="Morin E."/>
            <person name="Chen J."/>
            <person name="Kohler A."/>
            <person name="Krizsan K."/>
            <person name="Balestrini R."/>
            <person name="Da Silva C."/>
            <person name="Montanini B."/>
            <person name="Hainaut M."/>
            <person name="Levati E."/>
            <person name="Barry K.W."/>
            <person name="Belfiori B."/>
            <person name="Cichocki N."/>
            <person name="Clum A."/>
            <person name="Dockter R.B."/>
            <person name="Fauchery L."/>
            <person name="Guy J."/>
            <person name="Iotti M."/>
            <person name="Le Tacon F."/>
            <person name="Lindquist E.A."/>
            <person name="Lipzen A."/>
            <person name="Malagnac F."/>
            <person name="Mello A."/>
            <person name="Molinier V."/>
            <person name="Miyauchi S."/>
            <person name="Poulain J."/>
            <person name="Riccioni C."/>
            <person name="Rubini A."/>
            <person name="Sitrit Y."/>
            <person name="Splivallo R."/>
            <person name="Traeger S."/>
            <person name="Wang M."/>
            <person name="Zifcakova L."/>
            <person name="Wipf D."/>
            <person name="Zambonelli A."/>
            <person name="Paolocci F."/>
            <person name="Nowrousian M."/>
            <person name="Ottonello S."/>
            <person name="Baldrian P."/>
            <person name="Spatafora J.W."/>
            <person name="Henrissat B."/>
            <person name="Nagy L.G."/>
            <person name="Aury J.M."/>
            <person name="Wincker P."/>
            <person name="Grigoriev I.V."/>
            <person name="Bonfante P."/>
            <person name="Martin F.M."/>
        </authorList>
    </citation>
    <scope>NUCLEOTIDE SEQUENCE [LARGE SCALE GENOMIC DNA]</scope>
    <source>
        <strain evidence="11 12">CCBAS932</strain>
    </source>
</reference>
<evidence type="ECO:0000256" key="10">
    <source>
        <dbReference type="SAM" id="Phobius"/>
    </source>
</evidence>